<reference evidence="3 4" key="1">
    <citation type="submission" date="2014-11" db="EMBL/GenBank/DDBJ databases">
        <authorList>
            <person name="Zhu J."/>
            <person name="Qi W."/>
            <person name="Song R."/>
        </authorList>
    </citation>
    <scope>NUCLEOTIDE SEQUENCE [LARGE SCALE GENOMIC DNA]</scope>
</reference>
<name>A0A0G4FQ82_VITBC</name>
<feature type="compositionally biased region" description="Low complexity" evidence="1">
    <location>
        <begin position="48"/>
        <end position="63"/>
    </location>
</feature>
<organism evidence="3 4">
    <name type="scientific">Vitrella brassicaformis (strain CCMP3155)</name>
    <dbReference type="NCBI Taxonomy" id="1169540"/>
    <lineage>
        <taxon>Eukaryota</taxon>
        <taxon>Sar</taxon>
        <taxon>Alveolata</taxon>
        <taxon>Colpodellida</taxon>
        <taxon>Vitrellaceae</taxon>
        <taxon>Vitrella</taxon>
    </lineage>
</organism>
<feature type="signal peptide" evidence="2">
    <location>
        <begin position="1"/>
        <end position="21"/>
    </location>
</feature>
<proteinExistence type="predicted"/>
<dbReference type="VEuPathDB" id="CryptoDB:Vbra_15947"/>
<sequence>MGSLLSCRCFLALLFGSRVDACKPAHSRLLIHHCSSAPPPSLRRGRSHSPLSPAAPSPLTRPSVPSPTLRRPALAAHDRCSRNGWSWWRAAASAEDHFPSVSQPGHPPISSSRIWSRSTPFTREGFAGKGDSSFEPIRLIVQRPPSSERPRFVGLPLGFPFGPVYF</sequence>
<evidence type="ECO:0000313" key="3">
    <source>
        <dbReference type="EMBL" id="CEM16599.1"/>
    </source>
</evidence>
<gene>
    <name evidence="3" type="ORF">Vbra_15947</name>
</gene>
<evidence type="ECO:0000256" key="2">
    <source>
        <dbReference type="SAM" id="SignalP"/>
    </source>
</evidence>
<dbReference type="EMBL" id="CDMY01000478">
    <property type="protein sequence ID" value="CEM16599.1"/>
    <property type="molecule type" value="Genomic_DNA"/>
</dbReference>
<dbReference type="AlphaFoldDB" id="A0A0G4FQ82"/>
<keyword evidence="4" id="KW-1185">Reference proteome</keyword>
<accession>A0A0G4FQ82</accession>
<feature type="chain" id="PRO_5005189102" evidence="2">
    <location>
        <begin position="22"/>
        <end position="166"/>
    </location>
</feature>
<evidence type="ECO:0000313" key="4">
    <source>
        <dbReference type="Proteomes" id="UP000041254"/>
    </source>
</evidence>
<evidence type="ECO:0000256" key="1">
    <source>
        <dbReference type="SAM" id="MobiDB-lite"/>
    </source>
</evidence>
<dbReference type="Proteomes" id="UP000041254">
    <property type="component" value="Unassembled WGS sequence"/>
</dbReference>
<dbReference type="InParanoid" id="A0A0G4FQ82"/>
<protein>
    <submittedName>
        <fullName evidence="3">Uncharacterized protein</fullName>
    </submittedName>
</protein>
<feature type="region of interest" description="Disordered" evidence="1">
    <location>
        <begin position="38"/>
        <end position="77"/>
    </location>
</feature>
<keyword evidence="2" id="KW-0732">Signal</keyword>